<dbReference type="AlphaFoldDB" id="A0A4S4MW08"/>
<reference evidence="1 2" key="1">
    <citation type="submission" date="2019-02" db="EMBL/GenBank/DDBJ databases">
        <title>Genome sequencing of the rare red list fungi Antrodiella citrinella (Flaviporus citrinellus).</title>
        <authorList>
            <person name="Buettner E."/>
            <person name="Kellner H."/>
        </authorList>
    </citation>
    <scope>NUCLEOTIDE SEQUENCE [LARGE SCALE GENOMIC DNA]</scope>
    <source>
        <strain evidence="1 2">DSM 108506</strain>
    </source>
</reference>
<protein>
    <submittedName>
        <fullName evidence="1">Uncharacterized protein</fullName>
    </submittedName>
</protein>
<name>A0A4S4MW08_9APHY</name>
<evidence type="ECO:0000313" key="2">
    <source>
        <dbReference type="Proteomes" id="UP000308730"/>
    </source>
</evidence>
<evidence type="ECO:0000313" key="1">
    <source>
        <dbReference type="EMBL" id="THH29451.1"/>
    </source>
</evidence>
<keyword evidence="2" id="KW-1185">Reference proteome</keyword>
<proteinExistence type="predicted"/>
<sequence length="180" mass="20663">MSFGNKDSALEDSIVRVGQDVKSAEDAFVSVYQDLLKLKDETSFKNVTSMRWRPIQHSSIIRYRTKWRGCQYIESLANVLKTNARPIANVKEVLDVLHLDSDGFTLLEKLGVICNVWAAYQITSALQDIYERLKLQQSSTQVLTFDKRTQLLNKQLMTLRDALQKYQNTVVAHNPTPMPR</sequence>
<accession>A0A4S4MW08</accession>
<gene>
    <name evidence="1" type="ORF">EUX98_g4736</name>
</gene>
<dbReference type="EMBL" id="SGPM01000123">
    <property type="protein sequence ID" value="THH29451.1"/>
    <property type="molecule type" value="Genomic_DNA"/>
</dbReference>
<comment type="caution">
    <text evidence="1">The sequence shown here is derived from an EMBL/GenBank/DDBJ whole genome shotgun (WGS) entry which is preliminary data.</text>
</comment>
<organism evidence="1 2">
    <name type="scientific">Antrodiella citrinella</name>
    <dbReference type="NCBI Taxonomy" id="2447956"/>
    <lineage>
        <taxon>Eukaryota</taxon>
        <taxon>Fungi</taxon>
        <taxon>Dikarya</taxon>
        <taxon>Basidiomycota</taxon>
        <taxon>Agaricomycotina</taxon>
        <taxon>Agaricomycetes</taxon>
        <taxon>Polyporales</taxon>
        <taxon>Steccherinaceae</taxon>
        <taxon>Antrodiella</taxon>
    </lineage>
</organism>
<dbReference type="Proteomes" id="UP000308730">
    <property type="component" value="Unassembled WGS sequence"/>
</dbReference>